<keyword evidence="3 5" id="KW-1133">Transmembrane helix</keyword>
<feature type="transmembrane region" description="Helical" evidence="5">
    <location>
        <begin position="239"/>
        <end position="257"/>
    </location>
</feature>
<feature type="transmembrane region" description="Helical" evidence="5">
    <location>
        <begin position="308"/>
        <end position="330"/>
    </location>
</feature>
<dbReference type="InterPro" id="IPR020846">
    <property type="entry name" value="MFS_dom"/>
</dbReference>
<feature type="transmembrane region" description="Helical" evidence="5">
    <location>
        <begin position="415"/>
        <end position="439"/>
    </location>
</feature>
<dbReference type="AlphaFoldDB" id="A0AAI9MW63"/>
<dbReference type="InterPro" id="IPR011701">
    <property type="entry name" value="MFS"/>
</dbReference>
<name>A0AAI9MW63_PROST</name>
<feature type="transmembrane region" description="Helical" evidence="5">
    <location>
        <begin position="25"/>
        <end position="49"/>
    </location>
</feature>
<dbReference type="SUPFAM" id="SSF103473">
    <property type="entry name" value="MFS general substrate transporter"/>
    <property type="match status" value="1"/>
</dbReference>
<feature type="transmembrane region" description="Helical" evidence="5">
    <location>
        <begin position="216"/>
        <end position="233"/>
    </location>
</feature>
<feature type="transmembrane region" description="Helical" evidence="5">
    <location>
        <begin position="451"/>
        <end position="472"/>
    </location>
</feature>
<dbReference type="PROSITE" id="PS50850">
    <property type="entry name" value="MFS"/>
    <property type="match status" value="1"/>
</dbReference>
<feature type="transmembrane region" description="Helical" evidence="5">
    <location>
        <begin position="121"/>
        <end position="143"/>
    </location>
</feature>
<feature type="transmembrane region" description="Helical" evidence="5">
    <location>
        <begin position="150"/>
        <end position="171"/>
    </location>
</feature>
<comment type="subcellular location">
    <subcellularLocation>
        <location evidence="1">Membrane</location>
        <topology evidence="1">Multi-pass membrane protein</topology>
    </subcellularLocation>
</comment>
<accession>A0AAI9MW63</accession>
<organism evidence="7">
    <name type="scientific">Providencia stuartii</name>
    <dbReference type="NCBI Taxonomy" id="588"/>
    <lineage>
        <taxon>Bacteria</taxon>
        <taxon>Pseudomonadati</taxon>
        <taxon>Pseudomonadota</taxon>
        <taxon>Gammaproteobacteria</taxon>
        <taxon>Enterobacterales</taxon>
        <taxon>Morganellaceae</taxon>
        <taxon>Providencia</taxon>
    </lineage>
</organism>
<protein>
    <submittedName>
        <fullName evidence="7">MFS transporter</fullName>
    </submittedName>
</protein>
<reference evidence="7" key="1">
    <citation type="submission" date="2024-02" db="EMBL/GenBank/DDBJ databases">
        <authorList>
            <consortium name="Clinical and Environmental Microbiology Branch: Whole genome sequencing antimicrobial resistance pathogens in the healthcare setting"/>
        </authorList>
    </citation>
    <scope>NUCLEOTIDE SEQUENCE</scope>
    <source>
        <strain evidence="7">2020GO-00142</strain>
    </source>
</reference>
<feature type="domain" description="Major facilitator superfamily (MFS) profile" evidence="6">
    <location>
        <begin position="27"/>
        <end position="476"/>
    </location>
</feature>
<dbReference type="EMBL" id="AAZDVE040000022">
    <property type="protein sequence ID" value="EMP9433662.1"/>
    <property type="molecule type" value="Genomic_DNA"/>
</dbReference>
<evidence type="ECO:0000256" key="3">
    <source>
        <dbReference type="ARBA" id="ARBA00022989"/>
    </source>
</evidence>
<feature type="transmembrane region" description="Helical" evidence="5">
    <location>
        <begin position="342"/>
        <end position="360"/>
    </location>
</feature>
<dbReference type="Gene3D" id="1.20.1250.20">
    <property type="entry name" value="MFS general substrate transporter like domains"/>
    <property type="match status" value="1"/>
</dbReference>
<feature type="transmembrane region" description="Helical" evidence="5">
    <location>
        <begin position="278"/>
        <end position="302"/>
    </location>
</feature>
<feature type="transmembrane region" description="Helical" evidence="5">
    <location>
        <begin position="93"/>
        <end position="115"/>
    </location>
</feature>
<sequence length="487" mass="52566">MEQSHENIDGKHQEGWRTLLTGKNLCLTLALSGGICLHAINVYITITTLPSVVRDIGGIDFYAWNTTLFILSSIISSALTSRLLNYFGPRKSYGLATLIFLIGSMVCAMTPSMPIMLLGRVIQGVGGGILLTLSYSMVHIVFAQHLWSRVLAMMSSMWGMATLLGPALGGIFAEYDVWRGAFWCLVVVGIPYLWLTWRVLPAQNPNEQCPQQPIPLQALLLLSFAVLAISLGSLSQDKFIPIGGMLIAILLCVRLVIIERRGHNTLFPHGTFHFSAQLAPIYLTMALLGLSVQTEVFVPYFLQILHGVAPLLSGYLAALVGAGWSSAAILSSSFKPTIAVRIIRLGPLFTLIGLITLALFMTKIIQLEQLQIWIICLALFITGASIGAAWPHLLTRVLQVSVGSESQKASSAITTLQLFSTAFGASLAGMIANLAGLSVPGGMDGAKSASLWLFVLFSLVPCFALITANIVANRVNLSSKNEQEGHK</sequence>
<evidence type="ECO:0000256" key="5">
    <source>
        <dbReference type="SAM" id="Phobius"/>
    </source>
</evidence>
<evidence type="ECO:0000256" key="4">
    <source>
        <dbReference type="ARBA" id="ARBA00023136"/>
    </source>
</evidence>
<feature type="transmembrane region" description="Helical" evidence="5">
    <location>
        <begin position="61"/>
        <end position="81"/>
    </location>
</feature>
<dbReference type="PANTHER" id="PTHR23501">
    <property type="entry name" value="MAJOR FACILITATOR SUPERFAMILY"/>
    <property type="match status" value="1"/>
</dbReference>
<evidence type="ECO:0000256" key="2">
    <source>
        <dbReference type="ARBA" id="ARBA00022692"/>
    </source>
</evidence>
<comment type="caution">
    <text evidence="7">The sequence shown here is derived from an EMBL/GenBank/DDBJ whole genome shotgun (WGS) entry which is preliminary data.</text>
</comment>
<dbReference type="GO" id="GO:0022857">
    <property type="term" value="F:transmembrane transporter activity"/>
    <property type="evidence" value="ECO:0007669"/>
    <property type="project" value="InterPro"/>
</dbReference>
<evidence type="ECO:0000259" key="6">
    <source>
        <dbReference type="PROSITE" id="PS50850"/>
    </source>
</evidence>
<gene>
    <name evidence="7" type="ORF">JRA39_002735</name>
</gene>
<dbReference type="GO" id="GO:0005886">
    <property type="term" value="C:plasma membrane"/>
    <property type="evidence" value="ECO:0007669"/>
    <property type="project" value="TreeGrafter"/>
</dbReference>
<evidence type="ECO:0000313" key="7">
    <source>
        <dbReference type="EMBL" id="EMP9433662.1"/>
    </source>
</evidence>
<dbReference type="PANTHER" id="PTHR23501:SF154">
    <property type="entry name" value="MULTIDRUG-EFFLUX TRANSPORTER RV1634-RELATED"/>
    <property type="match status" value="1"/>
</dbReference>
<feature type="transmembrane region" description="Helical" evidence="5">
    <location>
        <begin position="177"/>
        <end position="195"/>
    </location>
</feature>
<keyword evidence="4 5" id="KW-0472">Membrane</keyword>
<proteinExistence type="predicted"/>
<dbReference type="RefSeq" id="WP_272657912.1">
    <property type="nucleotide sequence ID" value="NZ_CP119540.1"/>
</dbReference>
<dbReference type="Pfam" id="PF07690">
    <property type="entry name" value="MFS_1"/>
    <property type="match status" value="1"/>
</dbReference>
<keyword evidence="2 5" id="KW-0812">Transmembrane</keyword>
<evidence type="ECO:0000256" key="1">
    <source>
        <dbReference type="ARBA" id="ARBA00004141"/>
    </source>
</evidence>
<feature type="transmembrane region" description="Helical" evidence="5">
    <location>
        <begin position="372"/>
        <end position="394"/>
    </location>
</feature>
<dbReference type="InterPro" id="IPR036259">
    <property type="entry name" value="MFS_trans_sf"/>
</dbReference>